<dbReference type="Proteomes" id="UP000034883">
    <property type="component" value="Chromosome"/>
</dbReference>
<feature type="region of interest" description="Disordered" evidence="1">
    <location>
        <begin position="160"/>
        <end position="207"/>
    </location>
</feature>
<keyword evidence="2" id="KW-0732">Signal</keyword>
<evidence type="ECO:0008006" key="5">
    <source>
        <dbReference type="Google" id="ProtNLM"/>
    </source>
</evidence>
<gene>
    <name evidence="3" type="ORF">DB32_004299</name>
</gene>
<proteinExistence type="predicted"/>
<dbReference type="KEGG" id="samy:DB32_004299"/>
<dbReference type="AlphaFoldDB" id="A0A0F6W4B7"/>
<evidence type="ECO:0000313" key="3">
    <source>
        <dbReference type="EMBL" id="AKF07150.1"/>
    </source>
</evidence>
<dbReference type="EMBL" id="CP011125">
    <property type="protein sequence ID" value="AKF07150.1"/>
    <property type="molecule type" value="Genomic_DNA"/>
</dbReference>
<reference evidence="3 4" key="1">
    <citation type="submission" date="2015-03" db="EMBL/GenBank/DDBJ databases">
        <title>Genome assembly of Sandaracinus amylolyticus DSM 53668.</title>
        <authorList>
            <person name="Sharma G."/>
            <person name="Subramanian S."/>
        </authorList>
    </citation>
    <scope>NUCLEOTIDE SEQUENCE [LARGE SCALE GENOMIC DNA]</scope>
    <source>
        <strain evidence="3 4">DSM 53668</strain>
    </source>
</reference>
<dbReference type="PROSITE" id="PS51257">
    <property type="entry name" value="PROKAR_LIPOPROTEIN"/>
    <property type="match status" value="1"/>
</dbReference>
<organism evidence="3 4">
    <name type="scientific">Sandaracinus amylolyticus</name>
    <dbReference type="NCBI Taxonomy" id="927083"/>
    <lineage>
        <taxon>Bacteria</taxon>
        <taxon>Pseudomonadati</taxon>
        <taxon>Myxococcota</taxon>
        <taxon>Polyangia</taxon>
        <taxon>Polyangiales</taxon>
        <taxon>Sandaracinaceae</taxon>
        <taxon>Sandaracinus</taxon>
    </lineage>
</organism>
<feature type="signal peptide" evidence="2">
    <location>
        <begin position="1"/>
        <end position="15"/>
    </location>
</feature>
<evidence type="ECO:0000256" key="2">
    <source>
        <dbReference type="SAM" id="SignalP"/>
    </source>
</evidence>
<accession>A0A0F6W4B7</accession>
<evidence type="ECO:0000256" key="1">
    <source>
        <dbReference type="SAM" id="MobiDB-lite"/>
    </source>
</evidence>
<name>A0A0F6W4B7_9BACT</name>
<dbReference type="RefSeq" id="WP_053234442.1">
    <property type="nucleotide sequence ID" value="NZ_CP011125.1"/>
</dbReference>
<keyword evidence="4" id="KW-1185">Reference proteome</keyword>
<feature type="compositionally biased region" description="Low complexity" evidence="1">
    <location>
        <begin position="195"/>
        <end position="207"/>
    </location>
</feature>
<dbReference type="STRING" id="927083.DB32_004299"/>
<protein>
    <recommendedName>
        <fullName evidence="5">Lipoprotein</fullName>
    </recommendedName>
</protein>
<feature type="chain" id="PRO_5012090900" description="Lipoprotein" evidence="2">
    <location>
        <begin position="16"/>
        <end position="207"/>
    </location>
</feature>
<evidence type="ECO:0000313" key="4">
    <source>
        <dbReference type="Proteomes" id="UP000034883"/>
    </source>
</evidence>
<sequence length="207" mass="21857">MRVVFLVALASIAVACSGGGESGPSASVQADAAALQELLGSDPSRTVLREVEDAVDGERPVMAAEMIESAAAPAVRRQIERLQHASVSTQEGRRLRTRAVRVHRERLNALERYGQLLARGIGTEDTELLDAMHAYADAELAIVALHDDLAAIRPLAAGADDERDARLGGLPPLRRDEEPVDEGEASPTLPPEGPAPSAGEPAEPLPE</sequence>